<protein>
    <submittedName>
        <fullName evidence="1">Uncharacterized protein</fullName>
    </submittedName>
</protein>
<dbReference type="AlphaFoldDB" id="A0A9D3U9F4"/>
<organism evidence="1 2">
    <name type="scientific">Gossypium stocksii</name>
    <dbReference type="NCBI Taxonomy" id="47602"/>
    <lineage>
        <taxon>Eukaryota</taxon>
        <taxon>Viridiplantae</taxon>
        <taxon>Streptophyta</taxon>
        <taxon>Embryophyta</taxon>
        <taxon>Tracheophyta</taxon>
        <taxon>Spermatophyta</taxon>
        <taxon>Magnoliopsida</taxon>
        <taxon>eudicotyledons</taxon>
        <taxon>Gunneridae</taxon>
        <taxon>Pentapetalae</taxon>
        <taxon>rosids</taxon>
        <taxon>malvids</taxon>
        <taxon>Malvales</taxon>
        <taxon>Malvaceae</taxon>
        <taxon>Malvoideae</taxon>
        <taxon>Gossypium</taxon>
    </lineage>
</organism>
<evidence type="ECO:0000313" key="1">
    <source>
        <dbReference type="EMBL" id="KAH1032352.1"/>
    </source>
</evidence>
<comment type="caution">
    <text evidence="1">The sequence shown here is derived from an EMBL/GenBank/DDBJ whole genome shotgun (WGS) entry which is preliminary data.</text>
</comment>
<proteinExistence type="predicted"/>
<accession>A0A9D3U9F4</accession>
<gene>
    <name evidence="1" type="ORF">J1N35_044526</name>
</gene>
<sequence>MPTPGSLFVPKDNVALETRLFGYGSVTQGSQSISAISTLSEEMSTKHAEQIQTIQDEQVVWEKALLEEPESRFRTEAVELEAHLIAKVEERFMKLNEIREAKFMDTLDAHENKYKALFN</sequence>
<name>A0A9D3U9F4_9ROSI</name>
<keyword evidence="2" id="KW-1185">Reference proteome</keyword>
<reference evidence="1 2" key="1">
    <citation type="journal article" date="2021" name="Plant Biotechnol. J.">
        <title>Multi-omics assisted identification of the key and species-specific regulatory components of drought-tolerant mechanisms in Gossypium stocksii.</title>
        <authorList>
            <person name="Yu D."/>
            <person name="Ke L."/>
            <person name="Zhang D."/>
            <person name="Wu Y."/>
            <person name="Sun Y."/>
            <person name="Mei J."/>
            <person name="Sun J."/>
            <person name="Sun Y."/>
        </authorList>
    </citation>
    <scope>NUCLEOTIDE SEQUENCE [LARGE SCALE GENOMIC DNA]</scope>
    <source>
        <strain evidence="2">cv. E1</strain>
        <tissue evidence="1">Leaf</tissue>
    </source>
</reference>
<evidence type="ECO:0000313" key="2">
    <source>
        <dbReference type="Proteomes" id="UP000828251"/>
    </source>
</evidence>
<dbReference type="Proteomes" id="UP000828251">
    <property type="component" value="Unassembled WGS sequence"/>
</dbReference>
<dbReference type="EMBL" id="JAIQCV010000013">
    <property type="protein sequence ID" value="KAH1032352.1"/>
    <property type="molecule type" value="Genomic_DNA"/>
</dbReference>